<dbReference type="PANTHER" id="PTHR42648">
    <property type="entry name" value="TRANSPOSASE, PUTATIVE-RELATED"/>
    <property type="match status" value="1"/>
</dbReference>
<evidence type="ECO:0000256" key="3">
    <source>
        <dbReference type="ARBA" id="ARBA00022722"/>
    </source>
</evidence>
<keyword evidence="11" id="KW-0239">DNA-directed DNA polymerase</keyword>
<dbReference type="InterPro" id="IPR012337">
    <property type="entry name" value="RNaseH-like_sf"/>
</dbReference>
<sequence>RMRFIYLLKSKSESFDKFIEFQRMAENQTGNRIKAVISDNGAPYTPQQNPISERANRTLFEKVRVMLHDYQVPSEWWGEACAMATFILNRTPSSAISFQTPASIWASLETNLSNLHPFGCSVVMHVPKEKRVSKVNPTGVLCMLVGLTEAHHNFRLFNPLTKKIHISHDCTFLDGEAFWPSFISSSSTVSTPTSPSCLHFPSNANAPPNCASDSLVAAPALENSESVAISGASEITPVVVRACEDVTAPAVSTDNLQPRRLFSSDQETGLEDHELPVTPNNENNNLPKGWTYDVVPVVPPLNISSKISEDNVVSGKRVRKPPACFADVVINSAPRSYSDALRLDSAEKWVVAIQNEFASLERHGVLEEVPYDGSFRLLDTVWVFREKTDSSGNPVEAKARLCVKGFLQVENLDFHETFAPTGRLSTLCFLLGYCAANDLDLHQMDVKTAFLHGDLDEDLHIRVPEGYTSSLKGSVCLKLKKSLYGLKQSPRNWYLRIKKFFEDSGFRPSAADPCLFMRDGEDPCFVFLHVDDLVIGGRNLQKFKSEISRAFDMKDLGELRYVLGMLVKRNREKRGLFLSQELYINNLLATFGMQECKSVSTPQVPGSRLLPRADTNAPAALINYRRAIGLLNYLVTCTRPDLAYSASCLAQFLNDPSSEHEAAFKHVLRYLSGTRTWGISLGLAVVCSSMALLDGKHPSRMLFLSPRLKRNTVIMRQSGRDCAPQEPIVSASDSTHQASPSLVP</sequence>
<dbReference type="InterPro" id="IPR039537">
    <property type="entry name" value="Retrotran_Ty1/copia-like"/>
</dbReference>
<keyword evidence="3" id="KW-0540">Nuclease</keyword>
<dbReference type="GO" id="GO:0006310">
    <property type="term" value="P:DNA recombination"/>
    <property type="evidence" value="ECO:0007669"/>
    <property type="project" value="UniProtKB-KW"/>
</dbReference>
<dbReference type="GO" id="GO:0046872">
    <property type="term" value="F:metal ion binding"/>
    <property type="evidence" value="ECO:0007669"/>
    <property type="project" value="UniProtKB-KW"/>
</dbReference>
<evidence type="ECO:0000256" key="16">
    <source>
        <dbReference type="SAM" id="MobiDB-lite"/>
    </source>
</evidence>
<evidence type="ECO:0000256" key="2">
    <source>
        <dbReference type="ARBA" id="ARBA00022695"/>
    </source>
</evidence>
<dbReference type="PROSITE" id="PS50994">
    <property type="entry name" value="INTEGRASE"/>
    <property type="match status" value="1"/>
</dbReference>
<accession>A0A9Q3IC11</accession>
<keyword evidence="7" id="KW-0460">Magnesium</keyword>
<dbReference type="Proteomes" id="UP000765509">
    <property type="component" value="Unassembled WGS sequence"/>
</dbReference>
<dbReference type="OrthoDB" id="413361at2759"/>
<evidence type="ECO:0000313" key="18">
    <source>
        <dbReference type="EMBL" id="MBW0535868.1"/>
    </source>
</evidence>
<evidence type="ECO:0000256" key="12">
    <source>
        <dbReference type="ARBA" id="ARBA00023172"/>
    </source>
</evidence>
<keyword evidence="12" id="KW-0233">DNA recombination</keyword>
<keyword evidence="2" id="KW-0548">Nucleotidyltransferase</keyword>
<dbReference type="InterPro" id="IPR013103">
    <property type="entry name" value="RVT_2"/>
</dbReference>
<keyword evidence="10" id="KW-0695">RNA-directed DNA polymerase</keyword>
<comment type="caution">
    <text evidence="18">The sequence shown here is derived from an EMBL/GenBank/DDBJ whole genome shotgun (WGS) entry which is preliminary data.</text>
</comment>
<protein>
    <recommendedName>
        <fullName evidence="17">Integrase catalytic domain-containing protein</fullName>
    </recommendedName>
</protein>
<keyword evidence="13" id="KW-0511">Multifunctional enzyme</keyword>
<dbReference type="AlphaFoldDB" id="A0A9Q3IC11"/>
<keyword evidence="5" id="KW-0255">Endonuclease</keyword>
<evidence type="ECO:0000313" key="19">
    <source>
        <dbReference type="Proteomes" id="UP000765509"/>
    </source>
</evidence>
<dbReference type="GO" id="GO:0015074">
    <property type="term" value="P:DNA integration"/>
    <property type="evidence" value="ECO:0007669"/>
    <property type="project" value="UniProtKB-KW"/>
</dbReference>
<evidence type="ECO:0000256" key="6">
    <source>
        <dbReference type="ARBA" id="ARBA00022801"/>
    </source>
</evidence>
<evidence type="ECO:0000256" key="14">
    <source>
        <dbReference type="ARBA" id="ARBA00048173"/>
    </source>
</evidence>
<keyword evidence="19" id="KW-1185">Reference proteome</keyword>
<keyword evidence="11" id="KW-0808">Transferase</keyword>
<evidence type="ECO:0000256" key="15">
    <source>
        <dbReference type="ARBA" id="ARBA00049244"/>
    </source>
</evidence>
<reference evidence="18" key="1">
    <citation type="submission" date="2021-03" db="EMBL/GenBank/DDBJ databases">
        <title>Draft genome sequence of rust myrtle Austropuccinia psidii MF-1, a brazilian biotype.</title>
        <authorList>
            <person name="Quecine M.C."/>
            <person name="Pachon D.M.R."/>
            <person name="Bonatelli M.L."/>
            <person name="Correr F.H."/>
            <person name="Franceschini L.M."/>
            <person name="Leite T.F."/>
            <person name="Margarido G.R.A."/>
            <person name="Almeida C.A."/>
            <person name="Ferrarezi J.A."/>
            <person name="Labate C.A."/>
        </authorList>
    </citation>
    <scope>NUCLEOTIDE SEQUENCE</scope>
    <source>
        <strain evidence="18">MF-1</strain>
    </source>
</reference>
<dbReference type="SUPFAM" id="SSF56672">
    <property type="entry name" value="DNA/RNA polymerases"/>
    <property type="match status" value="1"/>
</dbReference>
<dbReference type="Pfam" id="PF25597">
    <property type="entry name" value="SH3_retrovirus"/>
    <property type="match status" value="1"/>
</dbReference>
<comment type="catalytic activity">
    <reaction evidence="15">
        <text>DNA(n) + a 2'-deoxyribonucleoside 5'-triphosphate = DNA(n+1) + diphosphate</text>
        <dbReference type="Rhea" id="RHEA:22508"/>
        <dbReference type="Rhea" id="RHEA-COMP:17339"/>
        <dbReference type="Rhea" id="RHEA-COMP:17340"/>
        <dbReference type="ChEBI" id="CHEBI:33019"/>
        <dbReference type="ChEBI" id="CHEBI:61560"/>
        <dbReference type="ChEBI" id="CHEBI:173112"/>
        <dbReference type="EC" id="2.7.7.7"/>
    </reaction>
</comment>
<dbReference type="GO" id="GO:0016787">
    <property type="term" value="F:hydrolase activity"/>
    <property type="evidence" value="ECO:0007669"/>
    <property type="project" value="UniProtKB-KW"/>
</dbReference>
<dbReference type="GO" id="GO:0003887">
    <property type="term" value="F:DNA-directed DNA polymerase activity"/>
    <property type="evidence" value="ECO:0007669"/>
    <property type="project" value="UniProtKB-KW"/>
</dbReference>
<dbReference type="GO" id="GO:0005634">
    <property type="term" value="C:nucleus"/>
    <property type="evidence" value="ECO:0007669"/>
    <property type="project" value="UniProtKB-ARBA"/>
</dbReference>
<evidence type="ECO:0000256" key="9">
    <source>
        <dbReference type="ARBA" id="ARBA00022908"/>
    </source>
</evidence>
<dbReference type="InterPro" id="IPR001584">
    <property type="entry name" value="Integrase_cat-core"/>
</dbReference>
<dbReference type="SUPFAM" id="SSF53098">
    <property type="entry name" value="Ribonuclease H-like"/>
    <property type="match status" value="1"/>
</dbReference>
<comment type="catalytic activity">
    <reaction evidence="14">
        <text>DNA(n) + a 2'-deoxyribonucleoside 5'-triphosphate = DNA(n+1) + diphosphate</text>
        <dbReference type="Rhea" id="RHEA:22508"/>
        <dbReference type="Rhea" id="RHEA-COMP:17339"/>
        <dbReference type="Rhea" id="RHEA-COMP:17340"/>
        <dbReference type="ChEBI" id="CHEBI:33019"/>
        <dbReference type="ChEBI" id="CHEBI:61560"/>
        <dbReference type="ChEBI" id="CHEBI:173112"/>
        <dbReference type="EC" id="2.7.7.49"/>
    </reaction>
</comment>
<dbReference type="EMBL" id="AVOT02040629">
    <property type="protein sequence ID" value="MBW0535868.1"/>
    <property type="molecule type" value="Genomic_DNA"/>
</dbReference>
<feature type="non-terminal residue" evidence="18">
    <location>
        <position position="744"/>
    </location>
</feature>
<feature type="region of interest" description="Disordered" evidence="16">
    <location>
        <begin position="720"/>
        <end position="744"/>
    </location>
</feature>
<keyword evidence="9" id="KW-0229">DNA integration</keyword>
<keyword evidence="4" id="KW-0479">Metal-binding</keyword>
<evidence type="ECO:0000256" key="7">
    <source>
        <dbReference type="ARBA" id="ARBA00022842"/>
    </source>
</evidence>
<dbReference type="GO" id="GO:0003723">
    <property type="term" value="F:RNA binding"/>
    <property type="evidence" value="ECO:0007669"/>
    <property type="project" value="UniProtKB-KW"/>
</dbReference>
<dbReference type="PANTHER" id="PTHR42648:SF11">
    <property type="entry name" value="TRANSPOSON TY4-P GAG-POL POLYPROTEIN"/>
    <property type="match status" value="1"/>
</dbReference>
<evidence type="ECO:0000256" key="4">
    <source>
        <dbReference type="ARBA" id="ARBA00022723"/>
    </source>
</evidence>
<keyword evidence="6" id="KW-0378">Hydrolase</keyword>
<keyword evidence="1" id="KW-0815">Transposition</keyword>
<feature type="compositionally biased region" description="Polar residues" evidence="16">
    <location>
        <begin position="731"/>
        <end position="744"/>
    </location>
</feature>
<dbReference type="GO" id="GO:0032196">
    <property type="term" value="P:transposition"/>
    <property type="evidence" value="ECO:0007669"/>
    <property type="project" value="UniProtKB-KW"/>
</dbReference>
<evidence type="ECO:0000256" key="11">
    <source>
        <dbReference type="ARBA" id="ARBA00022932"/>
    </source>
</evidence>
<dbReference type="GO" id="GO:0003964">
    <property type="term" value="F:RNA-directed DNA polymerase activity"/>
    <property type="evidence" value="ECO:0007669"/>
    <property type="project" value="UniProtKB-KW"/>
</dbReference>
<dbReference type="InterPro" id="IPR036397">
    <property type="entry name" value="RNaseH_sf"/>
</dbReference>
<gene>
    <name evidence="18" type="ORF">O181_075583</name>
</gene>
<evidence type="ECO:0000256" key="8">
    <source>
        <dbReference type="ARBA" id="ARBA00022884"/>
    </source>
</evidence>
<feature type="non-terminal residue" evidence="18">
    <location>
        <position position="1"/>
    </location>
</feature>
<organism evidence="18 19">
    <name type="scientific">Austropuccinia psidii MF-1</name>
    <dbReference type="NCBI Taxonomy" id="1389203"/>
    <lineage>
        <taxon>Eukaryota</taxon>
        <taxon>Fungi</taxon>
        <taxon>Dikarya</taxon>
        <taxon>Basidiomycota</taxon>
        <taxon>Pucciniomycotina</taxon>
        <taxon>Pucciniomycetes</taxon>
        <taxon>Pucciniales</taxon>
        <taxon>Sphaerophragmiaceae</taxon>
        <taxon>Austropuccinia</taxon>
    </lineage>
</organism>
<evidence type="ECO:0000256" key="10">
    <source>
        <dbReference type="ARBA" id="ARBA00022918"/>
    </source>
</evidence>
<evidence type="ECO:0000256" key="1">
    <source>
        <dbReference type="ARBA" id="ARBA00022578"/>
    </source>
</evidence>
<dbReference type="InterPro" id="IPR043502">
    <property type="entry name" value="DNA/RNA_pol_sf"/>
</dbReference>
<evidence type="ECO:0000256" key="5">
    <source>
        <dbReference type="ARBA" id="ARBA00022759"/>
    </source>
</evidence>
<proteinExistence type="predicted"/>
<evidence type="ECO:0000256" key="13">
    <source>
        <dbReference type="ARBA" id="ARBA00023268"/>
    </source>
</evidence>
<dbReference type="GO" id="GO:0004519">
    <property type="term" value="F:endonuclease activity"/>
    <property type="evidence" value="ECO:0007669"/>
    <property type="project" value="UniProtKB-KW"/>
</dbReference>
<dbReference type="InterPro" id="IPR057670">
    <property type="entry name" value="SH3_retrovirus"/>
</dbReference>
<name>A0A9Q3IC11_9BASI</name>
<keyword evidence="8" id="KW-0694">RNA-binding</keyword>
<dbReference type="Gene3D" id="3.30.420.10">
    <property type="entry name" value="Ribonuclease H-like superfamily/Ribonuclease H"/>
    <property type="match status" value="1"/>
</dbReference>
<evidence type="ECO:0000259" key="17">
    <source>
        <dbReference type="PROSITE" id="PS50994"/>
    </source>
</evidence>
<feature type="domain" description="Integrase catalytic" evidence="17">
    <location>
        <begin position="1"/>
        <end position="109"/>
    </location>
</feature>
<dbReference type="Pfam" id="PF07727">
    <property type="entry name" value="RVT_2"/>
    <property type="match status" value="1"/>
</dbReference>